<dbReference type="PANTHER" id="PTHR12271">
    <property type="entry name" value="POLY A POLYMERASE CID PAP -RELATED"/>
    <property type="match status" value="1"/>
</dbReference>
<accession>A0A7S1RF25</accession>
<feature type="region of interest" description="Disordered" evidence="1">
    <location>
        <begin position="537"/>
        <end position="589"/>
    </location>
</feature>
<dbReference type="Gene3D" id="1.10.1410.10">
    <property type="match status" value="1"/>
</dbReference>
<gene>
    <name evidence="3" type="ORF">ACAT0790_LOCUS40306</name>
</gene>
<keyword evidence="2" id="KW-1133">Transmembrane helix</keyword>
<reference evidence="3" key="1">
    <citation type="submission" date="2021-01" db="EMBL/GenBank/DDBJ databases">
        <authorList>
            <person name="Corre E."/>
            <person name="Pelletier E."/>
            <person name="Niang G."/>
            <person name="Scheremetjew M."/>
            <person name="Finn R."/>
            <person name="Kale V."/>
            <person name="Holt S."/>
            <person name="Cochrane G."/>
            <person name="Meng A."/>
            <person name="Brown T."/>
            <person name="Cohen L."/>
        </authorList>
    </citation>
    <scope>NUCLEOTIDE SEQUENCE</scope>
    <source>
        <strain evidence="3">OF101</strain>
    </source>
</reference>
<evidence type="ECO:0000313" key="3">
    <source>
        <dbReference type="EMBL" id="CAD9163541.1"/>
    </source>
</evidence>
<feature type="transmembrane region" description="Helical" evidence="2">
    <location>
        <begin position="61"/>
        <end position="80"/>
    </location>
</feature>
<evidence type="ECO:0000256" key="1">
    <source>
        <dbReference type="SAM" id="MobiDB-lite"/>
    </source>
</evidence>
<organism evidence="3">
    <name type="scientific">Alexandrium catenella</name>
    <name type="common">Red tide dinoflagellate</name>
    <name type="synonym">Gonyaulax catenella</name>
    <dbReference type="NCBI Taxonomy" id="2925"/>
    <lineage>
        <taxon>Eukaryota</taxon>
        <taxon>Sar</taxon>
        <taxon>Alveolata</taxon>
        <taxon>Dinophyceae</taxon>
        <taxon>Gonyaulacales</taxon>
        <taxon>Pyrocystaceae</taxon>
        <taxon>Alexandrium</taxon>
    </lineage>
</organism>
<dbReference type="GO" id="GO:0031123">
    <property type="term" value="P:RNA 3'-end processing"/>
    <property type="evidence" value="ECO:0007669"/>
    <property type="project" value="TreeGrafter"/>
</dbReference>
<name>A0A7S1RF25_ALECA</name>
<feature type="region of interest" description="Disordered" evidence="1">
    <location>
        <begin position="1"/>
        <end position="52"/>
    </location>
</feature>
<proteinExistence type="predicted"/>
<dbReference type="GO" id="GO:0046872">
    <property type="term" value="F:metal ion binding"/>
    <property type="evidence" value="ECO:0007669"/>
    <property type="project" value="UniProtKB-KW"/>
</dbReference>
<dbReference type="SUPFAM" id="SSF81631">
    <property type="entry name" value="PAP/OAS1 substrate-binding domain"/>
    <property type="match status" value="1"/>
</dbReference>
<keyword evidence="2" id="KW-0812">Transmembrane</keyword>
<feature type="compositionally biased region" description="Basic and acidic residues" evidence="1">
    <location>
        <begin position="32"/>
        <end position="52"/>
    </location>
</feature>
<dbReference type="AlphaFoldDB" id="A0A7S1RF25"/>
<keyword evidence="2" id="KW-0472">Membrane</keyword>
<dbReference type="GO" id="GO:0016779">
    <property type="term" value="F:nucleotidyltransferase activity"/>
    <property type="evidence" value="ECO:0007669"/>
    <property type="project" value="TreeGrafter"/>
</dbReference>
<evidence type="ECO:0008006" key="4">
    <source>
        <dbReference type="Google" id="ProtNLM"/>
    </source>
</evidence>
<dbReference type="EMBL" id="HBGE01067185">
    <property type="protein sequence ID" value="CAD9163541.1"/>
    <property type="molecule type" value="Transcribed_RNA"/>
</dbReference>
<evidence type="ECO:0000256" key="2">
    <source>
        <dbReference type="SAM" id="Phobius"/>
    </source>
</evidence>
<protein>
    <recommendedName>
        <fullName evidence="4">PAP-associated domain-containing protein</fullName>
    </recommendedName>
</protein>
<sequence>MNEEAFASQCGKEGSTRSRDTLSTWSIVAARADGRPGPDMREEPAASHSRREVKSFSRDGSGYWLLLLALLVSLAATFVGETVTWQSSLIVVGVVTAYALSGSSSAGGLGLPWPWHQEPACHGLAGAQAAERAGERGRAVFAAAGALQRRHAQQAARRLAVPRPELRQDSKVPVRAPTFSSEAFSEQVSELLTLITPTVESERLAQQLAQVAKTAIQQVFPEVEVVGFASGDVARGTAFGVAVPELDIVASASPHVLVQHLQGRLSKGGLSMAKVDARKLQKSAIRVCTDYLVSEGGFKFRRSAFRGQEPKVTLMAPANVMASGKRIAVDFSVNSMTPLYNARLITECGSIDMRAKSLILLVRRWAKDRGVCHAAKGHLAPYAWTLLAIYFMQVGVEGSPILPPLQGFKMASGLTVRRGGEPDSKKSSGKTAASAEAPVAAKVPVSELFIQFVRFYSQEINWHKEAVSVRLGRRASANLHLMLHIIVHEDQSTEVGPSIEDPFEPARNLGMSTTSVGMARLREEFARARTLTSSGTSLSEIIEPWAPSERARGSSDEGGDREEEDGPLGPDEPVFAAPPPSACPAPLRPRDPAVARHVVTRSGVFGAASVHSSQ</sequence>
<feature type="compositionally biased region" description="Pro residues" evidence="1">
    <location>
        <begin position="576"/>
        <end position="587"/>
    </location>
</feature>
<feature type="compositionally biased region" description="Acidic residues" evidence="1">
    <location>
        <begin position="557"/>
        <end position="566"/>
    </location>
</feature>
<dbReference type="PANTHER" id="PTHR12271:SF40">
    <property type="entry name" value="POLY(A) RNA POLYMERASE GLD2"/>
    <property type="match status" value="1"/>
</dbReference>